<accession>A0ACB8UE69</accession>
<protein>
    <submittedName>
        <fullName evidence="1">Uncharacterized protein</fullName>
    </submittedName>
</protein>
<organism evidence="1 2">
    <name type="scientific">Irpex rosettiformis</name>
    <dbReference type="NCBI Taxonomy" id="378272"/>
    <lineage>
        <taxon>Eukaryota</taxon>
        <taxon>Fungi</taxon>
        <taxon>Dikarya</taxon>
        <taxon>Basidiomycota</taxon>
        <taxon>Agaricomycotina</taxon>
        <taxon>Agaricomycetes</taxon>
        <taxon>Polyporales</taxon>
        <taxon>Irpicaceae</taxon>
        <taxon>Irpex</taxon>
    </lineage>
</organism>
<sequence length="74" mass="7893">MPPSTGHQAHVENGSHSPVASTSLVRVKHSRPHSPVLASAADPSQAHDLKPPAPKRARKAINCEPCRNSKLKCD</sequence>
<evidence type="ECO:0000313" key="2">
    <source>
        <dbReference type="Proteomes" id="UP001055072"/>
    </source>
</evidence>
<keyword evidence="2" id="KW-1185">Reference proteome</keyword>
<dbReference type="Proteomes" id="UP001055072">
    <property type="component" value="Unassembled WGS sequence"/>
</dbReference>
<proteinExistence type="predicted"/>
<comment type="caution">
    <text evidence="1">The sequence shown here is derived from an EMBL/GenBank/DDBJ whole genome shotgun (WGS) entry which is preliminary data.</text>
</comment>
<reference evidence="1" key="1">
    <citation type="journal article" date="2021" name="Environ. Microbiol.">
        <title>Gene family expansions and transcriptome signatures uncover fungal adaptations to wood decay.</title>
        <authorList>
            <person name="Hage H."/>
            <person name="Miyauchi S."/>
            <person name="Viragh M."/>
            <person name="Drula E."/>
            <person name="Min B."/>
            <person name="Chaduli D."/>
            <person name="Navarro D."/>
            <person name="Favel A."/>
            <person name="Norest M."/>
            <person name="Lesage-Meessen L."/>
            <person name="Balint B."/>
            <person name="Merenyi Z."/>
            <person name="de Eugenio L."/>
            <person name="Morin E."/>
            <person name="Martinez A.T."/>
            <person name="Baldrian P."/>
            <person name="Stursova M."/>
            <person name="Martinez M.J."/>
            <person name="Novotny C."/>
            <person name="Magnuson J.K."/>
            <person name="Spatafora J.W."/>
            <person name="Maurice S."/>
            <person name="Pangilinan J."/>
            <person name="Andreopoulos W."/>
            <person name="LaButti K."/>
            <person name="Hundley H."/>
            <person name="Na H."/>
            <person name="Kuo A."/>
            <person name="Barry K."/>
            <person name="Lipzen A."/>
            <person name="Henrissat B."/>
            <person name="Riley R."/>
            <person name="Ahrendt S."/>
            <person name="Nagy L.G."/>
            <person name="Grigoriev I.V."/>
            <person name="Martin F."/>
            <person name="Rosso M.N."/>
        </authorList>
    </citation>
    <scope>NUCLEOTIDE SEQUENCE</scope>
    <source>
        <strain evidence="1">CBS 384.51</strain>
    </source>
</reference>
<feature type="non-terminal residue" evidence="1">
    <location>
        <position position="74"/>
    </location>
</feature>
<dbReference type="EMBL" id="MU274903">
    <property type="protein sequence ID" value="KAI0092539.1"/>
    <property type="molecule type" value="Genomic_DNA"/>
</dbReference>
<gene>
    <name evidence="1" type="ORF">BDY19DRAFT_924889</name>
</gene>
<name>A0ACB8UE69_9APHY</name>
<evidence type="ECO:0000313" key="1">
    <source>
        <dbReference type="EMBL" id="KAI0092539.1"/>
    </source>
</evidence>